<evidence type="ECO:0000313" key="2">
    <source>
        <dbReference type="EMBL" id="WFD04329.1"/>
    </source>
</evidence>
<dbReference type="GO" id="GO:0016020">
    <property type="term" value="C:membrane"/>
    <property type="evidence" value="ECO:0007669"/>
    <property type="project" value="InterPro"/>
</dbReference>
<dbReference type="InterPro" id="IPR007720">
    <property type="entry name" value="PigQ/GPI1"/>
</dbReference>
<keyword evidence="3" id="KW-1185">Reference proteome</keyword>
<keyword evidence="1" id="KW-1133">Transmembrane helix</keyword>
<reference evidence="2" key="1">
    <citation type="submission" date="2023-03" db="EMBL/GenBank/DDBJ databases">
        <title>Mating type loci evolution in Malassezia.</title>
        <authorList>
            <person name="Coelho M.A."/>
        </authorList>
    </citation>
    <scope>NUCLEOTIDE SEQUENCE</scope>
    <source>
        <strain evidence="2">CBS 7876</strain>
    </source>
</reference>
<sequence length="602" mass="64163">MHHEAVLGGAGALAVACALTCAVYFAAHTVAERRVKQDAQAATAFEAGVRDATPKGPRRALRPAPDVAGVASVLVCWPATLTPGPLAEVYGWHFDGAAGERVVVVVGTGPPMPGAAELVRLGTCADAYCAPRRTPGVDLHVMRGPQVAWLHLDRPLATQCFVSTLVYTPPDPMSLQSLALDAYAETGRAPPTRLEQLVAMDPDRWRELQTARPPGTGLREAVRHMNRAYWARTAPRVRAAGVACDFGVHTRVPVATYRWALRMVRGCLAWPQAAAARRRLAASIAAGDAARIARDLAAARAAAACAWDALLQLGVDLVLGALLAHALREHEAWLVRAAARLVEAVRAPALRGVLDWLAHWPLGIKLNTELALFLRDVLASLAEVDTRYVLTPLGAWIAPYVGACLAVGRVLGMSLVLSVQLDVLAVLGVHLRVMHAVLRPVYVFFARAAGSLFDMFRGKTRNPLHHGRLDAAHYEVDQLFLGTILFTLLLFLFPTVALFYATCAAAHGAVVCMRAALAAAVGVLGALPLYTLLVRRVDPARVPAGVVLRPRGAGVYAVESAAAAHGAAWAGVRRALRPLVGVPALVWAAVRGRPLEVPLYPI</sequence>
<organism evidence="2 3">
    <name type="scientific">Malassezia obtusa</name>
    <dbReference type="NCBI Taxonomy" id="76774"/>
    <lineage>
        <taxon>Eukaryota</taxon>
        <taxon>Fungi</taxon>
        <taxon>Dikarya</taxon>
        <taxon>Basidiomycota</taxon>
        <taxon>Ustilaginomycotina</taxon>
        <taxon>Malasseziomycetes</taxon>
        <taxon>Malasseziales</taxon>
        <taxon>Malasseziaceae</taxon>
        <taxon>Malassezia</taxon>
    </lineage>
</organism>
<evidence type="ECO:0000313" key="3">
    <source>
        <dbReference type="Proteomes" id="UP001214603"/>
    </source>
</evidence>
<accession>A0AAF0E2D1</accession>
<dbReference type="Pfam" id="PF05024">
    <property type="entry name" value="Gpi1"/>
    <property type="match status" value="1"/>
</dbReference>
<feature type="transmembrane region" description="Helical" evidence="1">
    <location>
        <begin position="441"/>
        <end position="458"/>
    </location>
</feature>
<name>A0AAF0E2D1_9BASI</name>
<dbReference type="GO" id="GO:0005783">
    <property type="term" value="C:endoplasmic reticulum"/>
    <property type="evidence" value="ECO:0007669"/>
    <property type="project" value="TreeGrafter"/>
</dbReference>
<dbReference type="EMBL" id="CP119941">
    <property type="protein sequence ID" value="WFD04329.1"/>
    <property type="molecule type" value="Genomic_DNA"/>
</dbReference>
<keyword evidence="1" id="KW-0812">Transmembrane</keyword>
<feature type="transmembrane region" description="Helical" evidence="1">
    <location>
        <begin position="6"/>
        <end position="27"/>
    </location>
</feature>
<dbReference type="AlphaFoldDB" id="A0AAF0E2D1"/>
<dbReference type="PANTHER" id="PTHR21329">
    <property type="entry name" value="PHOSPHATIDYLINOSITOL N-ACETYLGLUCOSAMINYLTRANSFERASE SUBUNIT Q-RELATED"/>
    <property type="match status" value="1"/>
</dbReference>
<evidence type="ECO:0000256" key="1">
    <source>
        <dbReference type="SAM" id="Phobius"/>
    </source>
</evidence>
<dbReference type="Proteomes" id="UP001214603">
    <property type="component" value="Chromosome 8"/>
</dbReference>
<feature type="transmembrane region" description="Helical" evidence="1">
    <location>
        <begin position="513"/>
        <end position="533"/>
    </location>
</feature>
<protein>
    <submittedName>
        <fullName evidence="2">Pig-Q</fullName>
    </submittedName>
</protein>
<dbReference type="GO" id="GO:0006506">
    <property type="term" value="P:GPI anchor biosynthetic process"/>
    <property type="evidence" value="ECO:0007669"/>
    <property type="project" value="InterPro"/>
</dbReference>
<dbReference type="PANTHER" id="PTHR21329:SF3">
    <property type="entry name" value="PHOSPHATIDYLINOSITOL N-ACETYLGLUCOSAMINYLTRANSFERASE SUBUNIT Q"/>
    <property type="match status" value="1"/>
</dbReference>
<feature type="transmembrane region" description="Helical" evidence="1">
    <location>
        <begin position="479"/>
        <end position="501"/>
    </location>
</feature>
<feature type="transmembrane region" description="Helical" evidence="1">
    <location>
        <begin position="397"/>
        <end position="421"/>
    </location>
</feature>
<gene>
    <name evidence="2" type="primary">gpi1</name>
    <name evidence="2" type="ORF">MOBT1_003036</name>
</gene>
<proteinExistence type="predicted"/>
<keyword evidence="1" id="KW-0472">Membrane</keyword>